<name>A0A8S1F6F5_9PELO</name>
<sequence>MYNITCSTGMITFHSRIGHSFLFESINNECPEGYYRESSHLTVNDLCCPIPYSSQLYLAKNITPIGWPSFTKCKENSDCKGGFCDDVVNPSFQNVNYVFAIDNVDRSFFTTSLKFCFEIPNEIKGTLDIQLNPDSGLKLCSSSRDCNDKTEFCHEPFLADFREIDEVFINLRKGVCAKKRDLCKPSQGGIVGPFGQLTAGYTFCDTDADCVSDGRDPNLAKHNAVYAQSY</sequence>
<accession>A0A8S1F6F5</accession>
<organism evidence="1 2">
    <name type="scientific">Caenorhabditis bovis</name>
    <dbReference type="NCBI Taxonomy" id="2654633"/>
    <lineage>
        <taxon>Eukaryota</taxon>
        <taxon>Metazoa</taxon>
        <taxon>Ecdysozoa</taxon>
        <taxon>Nematoda</taxon>
        <taxon>Chromadorea</taxon>
        <taxon>Rhabditida</taxon>
        <taxon>Rhabditina</taxon>
        <taxon>Rhabditomorpha</taxon>
        <taxon>Rhabditoidea</taxon>
        <taxon>Rhabditidae</taxon>
        <taxon>Peloderinae</taxon>
        <taxon>Caenorhabditis</taxon>
    </lineage>
</organism>
<gene>
    <name evidence="1" type="ORF">CBOVIS_LOCUS9895</name>
</gene>
<evidence type="ECO:0000313" key="1">
    <source>
        <dbReference type="EMBL" id="CAB3408065.1"/>
    </source>
</evidence>
<protein>
    <submittedName>
        <fullName evidence="1">Uncharacterized protein</fullName>
    </submittedName>
</protein>
<dbReference type="AlphaFoldDB" id="A0A8S1F6F5"/>
<keyword evidence="2" id="KW-1185">Reference proteome</keyword>
<evidence type="ECO:0000313" key="2">
    <source>
        <dbReference type="Proteomes" id="UP000494206"/>
    </source>
</evidence>
<proteinExistence type="predicted"/>
<dbReference type="EMBL" id="CADEPM010000006">
    <property type="protein sequence ID" value="CAB3408065.1"/>
    <property type="molecule type" value="Genomic_DNA"/>
</dbReference>
<dbReference type="Proteomes" id="UP000494206">
    <property type="component" value="Unassembled WGS sequence"/>
</dbReference>
<reference evidence="1 2" key="1">
    <citation type="submission" date="2020-04" db="EMBL/GenBank/DDBJ databases">
        <authorList>
            <person name="Laetsch R D."/>
            <person name="Stevens L."/>
            <person name="Kumar S."/>
            <person name="Blaxter L. M."/>
        </authorList>
    </citation>
    <scope>NUCLEOTIDE SEQUENCE [LARGE SCALE GENOMIC DNA]</scope>
</reference>
<comment type="caution">
    <text evidence="1">The sequence shown here is derived from an EMBL/GenBank/DDBJ whole genome shotgun (WGS) entry which is preliminary data.</text>
</comment>